<accession>A0A645AT56</accession>
<evidence type="ECO:0000256" key="1">
    <source>
        <dbReference type="SAM" id="Phobius"/>
    </source>
</evidence>
<dbReference type="Pfam" id="PF07690">
    <property type="entry name" value="MFS_1"/>
    <property type="match status" value="1"/>
</dbReference>
<dbReference type="InterPro" id="IPR011701">
    <property type="entry name" value="MFS"/>
</dbReference>
<name>A0A645AT56_9ZZZZ</name>
<keyword evidence="1" id="KW-0812">Transmembrane</keyword>
<sequence length="261" mass="30375">MFFNFAIRDYVTDYLPWIYTFVALVVFIGFMIMCLMVREGEYPPVKEELSPLKAAYVYFRECFASDSFYWWFFTATAMNEVSVLCRSLYNILFATQELSIPEKSYFEIMGYTGILSLVVLLPLGFLVDYFRPIRIYVTGMLLVIATNIYGFFFCHDYLTFMIISFSLTFVYCIQNASTLPLFIELLPKDRYGQFCSAQAIFRSVIMFLANGVAGFFILWMGSYRYIFVWDAVFTILATAAMVMVFRGWYRNGGPKGYVAPR</sequence>
<feature type="transmembrane region" description="Helical" evidence="1">
    <location>
        <begin position="226"/>
        <end position="245"/>
    </location>
</feature>
<feature type="transmembrane region" description="Helical" evidence="1">
    <location>
        <begin position="158"/>
        <end position="187"/>
    </location>
</feature>
<dbReference type="Gene3D" id="1.20.1250.20">
    <property type="entry name" value="MFS general substrate transporter like domains"/>
    <property type="match status" value="1"/>
</dbReference>
<dbReference type="GO" id="GO:0022857">
    <property type="term" value="F:transmembrane transporter activity"/>
    <property type="evidence" value="ECO:0007669"/>
    <property type="project" value="InterPro"/>
</dbReference>
<reference evidence="2" key="1">
    <citation type="submission" date="2019-08" db="EMBL/GenBank/DDBJ databases">
        <authorList>
            <person name="Kucharzyk K."/>
            <person name="Murdoch R.W."/>
            <person name="Higgins S."/>
            <person name="Loffler F."/>
        </authorList>
    </citation>
    <scope>NUCLEOTIDE SEQUENCE</scope>
</reference>
<dbReference type="InterPro" id="IPR036259">
    <property type="entry name" value="MFS_trans_sf"/>
</dbReference>
<dbReference type="AlphaFoldDB" id="A0A645AT56"/>
<feature type="transmembrane region" description="Helical" evidence="1">
    <location>
        <begin position="109"/>
        <end position="126"/>
    </location>
</feature>
<feature type="transmembrane region" description="Helical" evidence="1">
    <location>
        <begin position="68"/>
        <end position="89"/>
    </location>
</feature>
<feature type="transmembrane region" description="Helical" evidence="1">
    <location>
        <begin position="17"/>
        <end position="37"/>
    </location>
</feature>
<protein>
    <recommendedName>
        <fullName evidence="3">Major facilitator superfamily (MFS) profile domain-containing protein</fullName>
    </recommendedName>
</protein>
<evidence type="ECO:0008006" key="3">
    <source>
        <dbReference type="Google" id="ProtNLM"/>
    </source>
</evidence>
<dbReference type="EMBL" id="VSSQ01015764">
    <property type="protein sequence ID" value="MPM56455.1"/>
    <property type="molecule type" value="Genomic_DNA"/>
</dbReference>
<gene>
    <name evidence="2" type="ORF">SDC9_103259</name>
</gene>
<organism evidence="2">
    <name type="scientific">bioreactor metagenome</name>
    <dbReference type="NCBI Taxonomy" id="1076179"/>
    <lineage>
        <taxon>unclassified sequences</taxon>
        <taxon>metagenomes</taxon>
        <taxon>ecological metagenomes</taxon>
    </lineage>
</organism>
<proteinExistence type="predicted"/>
<comment type="caution">
    <text evidence="2">The sequence shown here is derived from an EMBL/GenBank/DDBJ whole genome shotgun (WGS) entry which is preliminary data.</text>
</comment>
<evidence type="ECO:0000313" key="2">
    <source>
        <dbReference type="EMBL" id="MPM56455.1"/>
    </source>
</evidence>
<dbReference type="SUPFAM" id="SSF103473">
    <property type="entry name" value="MFS general substrate transporter"/>
    <property type="match status" value="1"/>
</dbReference>
<keyword evidence="1" id="KW-1133">Transmembrane helix</keyword>
<keyword evidence="1" id="KW-0472">Membrane</keyword>
<feature type="transmembrane region" description="Helical" evidence="1">
    <location>
        <begin position="133"/>
        <end position="152"/>
    </location>
</feature>
<feature type="transmembrane region" description="Helical" evidence="1">
    <location>
        <begin position="199"/>
        <end position="220"/>
    </location>
</feature>